<evidence type="ECO:0000313" key="1">
    <source>
        <dbReference type="EMBL" id="PMD67008.1"/>
    </source>
</evidence>
<sequence length="63" mass="7005">MEYPSPPGAYISLPGALQAGHGNIYPKICPLLVYCLPLHHTSVSHRIPLNNLPDYDHHIHLVL</sequence>
<dbReference type="Proteomes" id="UP000235371">
    <property type="component" value="Unassembled WGS sequence"/>
</dbReference>
<dbReference type="EMBL" id="KZ613740">
    <property type="protein sequence ID" value="PMD67008.1"/>
    <property type="molecule type" value="Genomic_DNA"/>
</dbReference>
<reference evidence="1 2" key="1">
    <citation type="submission" date="2016-04" db="EMBL/GenBank/DDBJ databases">
        <title>A degradative enzymes factory behind the ericoid mycorrhizal symbiosis.</title>
        <authorList>
            <consortium name="DOE Joint Genome Institute"/>
            <person name="Martino E."/>
            <person name="Morin E."/>
            <person name="Grelet G."/>
            <person name="Kuo A."/>
            <person name="Kohler A."/>
            <person name="Daghino S."/>
            <person name="Barry K."/>
            <person name="Choi C."/>
            <person name="Cichocki N."/>
            <person name="Clum A."/>
            <person name="Copeland A."/>
            <person name="Hainaut M."/>
            <person name="Haridas S."/>
            <person name="Labutti K."/>
            <person name="Lindquist E."/>
            <person name="Lipzen A."/>
            <person name="Khouja H.-R."/>
            <person name="Murat C."/>
            <person name="Ohm R."/>
            <person name="Olson A."/>
            <person name="Spatafora J."/>
            <person name="Veneault-Fourrey C."/>
            <person name="Henrissat B."/>
            <person name="Grigoriev I."/>
            <person name="Martin F."/>
            <person name="Perotto S."/>
        </authorList>
    </citation>
    <scope>NUCLEOTIDE SEQUENCE [LARGE SCALE GENOMIC DNA]</scope>
    <source>
        <strain evidence="1 2">E</strain>
    </source>
</reference>
<protein>
    <submittedName>
        <fullName evidence="1">Uncharacterized protein</fullName>
    </submittedName>
</protein>
<evidence type="ECO:0000313" key="2">
    <source>
        <dbReference type="Proteomes" id="UP000235371"/>
    </source>
</evidence>
<organism evidence="1 2">
    <name type="scientific">Hyaloscypha bicolor E</name>
    <dbReference type="NCBI Taxonomy" id="1095630"/>
    <lineage>
        <taxon>Eukaryota</taxon>
        <taxon>Fungi</taxon>
        <taxon>Dikarya</taxon>
        <taxon>Ascomycota</taxon>
        <taxon>Pezizomycotina</taxon>
        <taxon>Leotiomycetes</taxon>
        <taxon>Helotiales</taxon>
        <taxon>Hyaloscyphaceae</taxon>
        <taxon>Hyaloscypha</taxon>
        <taxon>Hyaloscypha bicolor</taxon>
    </lineage>
</organism>
<dbReference type="InParanoid" id="A0A2J6TVM7"/>
<dbReference type="RefSeq" id="XP_024743912.1">
    <property type="nucleotide sequence ID" value="XM_024878905.1"/>
</dbReference>
<name>A0A2J6TVM7_9HELO</name>
<keyword evidence="2" id="KW-1185">Reference proteome</keyword>
<gene>
    <name evidence="1" type="ORF">K444DRAFT_605971</name>
</gene>
<dbReference type="GeneID" id="36586982"/>
<dbReference type="AlphaFoldDB" id="A0A2J6TVM7"/>
<proteinExistence type="predicted"/>
<accession>A0A2J6TVM7</accession>